<organism evidence="2 3">
    <name type="scientific">Gracilariopsis chorda</name>
    <dbReference type="NCBI Taxonomy" id="448386"/>
    <lineage>
        <taxon>Eukaryota</taxon>
        <taxon>Rhodophyta</taxon>
        <taxon>Florideophyceae</taxon>
        <taxon>Rhodymeniophycidae</taxon>
        <taxon>Gracilariales</taxon>
        <taxon>Gracilariaceae</taxon>
        <taxon>Gracilariopsis</taxon>
    </lineage>
</organism>
<gene>
    <name evidence="2" type="ORF">BWQ96_04202</name>
</gene>
<protein>
    <submittedName>
        <fullName evidence="2">Uncharacterized protein</fullName>
    </submittedName>
</protein>
<proteinExistence type="predicted"/>
<evidence type="ECO:0000313" key="2">
    <source>
        <dbReference type="EMBL" id="PXF46027.1"/>
    </source>
</evidence>
<sequence>MAKLGVCTLSNAGSGTAAAPQRAGFSCFYHRHGWKAAVGGRLQESERVYGKSYVPHGPDIRSGSGPGTGRSPLQGRRQGRLLSSASAARGPGSIGIHGGKRHLHTPLYELRFRSRALVLHESDAPGRRLPPCSGTPGVRLLGRLLRGREGRPGADNDGQRRYAAAGIVHSRSVRSARAAFASVEVLVQGRNLPRDPRDCRGHTATAVPTLPTDAREVGTRCAAAASTVIKEPPPRPRLGHPTVRWSHECRLARGYRRPTASARTVRRIVGEHGEPQAWSRLLRNRSSRARRARTGARGLIIPLSKNFAPQGTP</sequence>
<dbReference type="EMBL" id="NBIV01000046">
    <property type="protein sequence ID" value="PXF46027.1"/>
    <property type="molecule type" value="Genomic_DNA"/>
</dbReference>
<evidence type="ECO:0000256" key="1">
    <source>
        <dbReference type="SAM" id="MobiDB-lite"/>
    </source>
</evidence>
<comment type="caution">
    <text evidence="2">The sequence shown here is derived from an EMBL/GenBank/DDBJ whole genome shotgun (WGS) entry which is preliminary data.</text>
</comment>
<accession>A0A2V3IWD3</accession>
<feature type="region of interest" description="Disordered" evidence="1">
    <location>
        <begin position="51"/>
        <end position="98"/>
    </location>
</feature>
<keyword evidence="3" id="KW-1185">Reference proteome</keyword>
<dbReference type="AlphaFoldDB" id="A0A2V3IWD3"/>
<evidence type="ECO:0000313" key="3">
    <source>
        <dbReference type="Proteomes" id="UP000247409"/>
    </source>
</evidence>
<dbReference type="Proteomes" id="UP000247409">
    <property type="component" value="Unassembled WGS sequence"/>
</dbReference>
<name>A0A2V3IWD3_9FLOR</name>
<reference evidence="2 3" key="1">
    <citation type="journal article" date="2018" name="Mol. Biol. Evol.">
        <title>Analysis of the draft genome of the red seaweed Gracilariopsis chorda provides insights into genome size evolution in Rhodophyta.</title>
        <authorList>
            <person name="Lee J."/>
            <person name="Yang E.C."/>
            <person name="Graf L."/>
            <person name="Yang J.H."/>
            <person name="Qiu H."/>
            <person name="Zel Zion U."/>
            <person name="Chan C.X."/>
            <person name="Stephens T.G."/>
            <person name="Weber A.P.M."/>
            <person name="Boo G.H."/>
            <person name="Boo S.M."/>
            <person name="Kim K.M."/>
            <person name="Shin Y."/>
            <person name="Jung M."/>
            <person name="Lee S.J."/>
            <person name="Yim H.S."/>
            <person name="Lee J.H."/>
            <person name="Bhattacharya D."/>
            <person name="Yoon H.S."/>
        </authorList>
    </citation>
    <scope>NUCLEOTIDE SEQUENCE [LARGE SCALE GENOMIC DNA]</scope>
    <source>
        <strain evidence="2 3">SKKU-2015</strain>
        <tissue evidence="2">Whole body</tissue>
    </source>
</reference>